<dbReference type="RefSeq" id="WP_085009286.1">
    <property type="nucleotide sequence ID" value="NZ_NAAD01000002.1"/>
</dbReference>
<evidence type="ECO:0000256" key="4">
    <source>
        <dbReference type="ARBA" id="ARBA00022842"/>
    </source>
</evidence>
<feature type="binding site" description="via phosphate group" evidence="8">
    <location>
        <position position="102"/>
    </location>
    <ligand>
        <name>Mg(2+)</name>
        <dbReference type="ChEBI" id="CHEBI:18420"/>
    </ligand>
</feature>
<evidence type="ECO:0000313" key="15">
    <source>
        <dbReference type="EMBL" id="ORJ63046.1"/>
    </source>
</evidence>
<dbReference type="SUPFAM" id="SSF53738">
    <property type="entry name" value="Phosphoglucomutase, first 3 domains"/>
    <property type="match status" value="3"/>
</dbReference>
<evidence type="ECO:0000256" key="2">
    <source>
        <dbReference type="ARBA" id="ARBA00022553"/>
    </source>
</evidence>
<dbReference type="GO" id="GO:0008966">
    <property type="term" value="F:phosphoglucosamine mutase activity"/>
    <property type="evidence" value="ECO:0007669"/>
    <property type="project" value="UniProtKB-UniRule"/>
</dbReference>
<dbReference type="GO" id="GO:0004615">
    <property type="term" value="F:phosphomannomutase activity"/>
    <property type="evidence" value="ECO:0007669"/>
    <property type="project" value="TreeGrafter"/>
</dbReference>
<evidence type="ECO:0000256" key="6">
    <source>
        <dbReference type="ARBA" id="ARBA00066330"/>
    </source>
</evidence>
<dbReference type="GO" id="GO:0005829">
    <property type="term" value="C:cytosol"/>
    <property type="evidence" value="ECO:0007669"/>
    <property type="project" value="TreeGrafter"/>
</dbReference>
<dbReference type="Pfam" id="PF02879">
    <property type="entry name" value="PGM_PMM_II"/>
    <property type="match status" value="1"/>
</dbReference>
<dbReference type="InterPro" id="IPR050060">
    <property type="entry name" value="Phosphoglucosamine_mutase"/>
</dbReference>
<dbReference type="GO" id="GO:0005975">
    <property type="term" value="P:carbohydrate metabolic process"/>
    <property type="evidence" value="ECO:0007669"/>
    <property type="project" value="InterPro"/>
</dbReference>
<evidence type="ECO:0000256" key="1">
    <source>
        <dbReference type="ARBA" id="ARBA00010231"/>
    </source>
</evidence>
<evidence type="ECO:0000256" key="9">
    <source>
        <dbReference type="RuleBase" id="RU004326"/>
    </source>
</evidence>
<dbReference type="STRING" id="1969733.B5V00_03075"/>
<evidence type="ECO:0000259" key="11">
    <source>
        <dbReference type="Pfam" id="PF00408"/>
    </source>
</evidence>
<evidence type="ECO:0000259" key="13">
    <source>
        <dbReference type="Pfam" id="PF02879"/>
    </source>
</evidence>
<dbReference type="InterPro" id="IPR005841">
    <property type="entry name" value="Alpha-D-phosphohexomutase_SF"/>
</dbReference>
<feature type="domain" description="Alpha-D-phosphohexomutase alpha/beta/alpha" evidence="13">
    <location>
        <begin position="161"/>
        <end position="256"/>
    </location>
</feature>
<comment type="similarity">
    <text evidence="1 8 9">Belongs to the phosphohexose mutase family.</text>
</comment>
<comment type="catalytic activity">
    <reaction evidence="8 10">
        <text>alpha-D-glucosamine 1-phosphate = D-glucosamine 6-phosphate</text>
        <dbReference type="Rhea" id="RHEA:23424"/>
        <dbReference type="ChEBI" id="CHEBI:58516"/>
        <dbReference type="ChEBI" id="CHEBI:58725"/>
        <dbReference type="EC" id="5.4.2.10"/>
    </reaction>
</comment>
<organism evidence="15 16">
    <name type="scientific">Geothermobacter hydrogeniphilus</name>
    <dbReference type="NCBI Taxonomy" id="1969733"/>
    <lineage>
        <taxon>Bacteria</taxon>
        <taxon>Pseudomonadati</taxon>
        <taxon>Thermodesulfobacteriota</taxon>
        <taxon>Desulfuromonadia</taxon>
        <taxon>Desulfuromonadales</taxon>
        <taxon>Geothermobacteraceae</taxon>
        <taxon>Geothermobacter</taxon>
    </lineage>
</organism>
<feature type="domain" description="Alpha-D-phosphohexomutase alpha/beta/alpha" evidence="14">
    <location>
        <begin position="261"/>
        <end position="370"/>
    </location>
</feature>
<dbReference type="InterPro" id="IPR036900">
    <property type="entry name" value="A-D-PHexomutase_C_sf"/>
</dbReference>
<dbReference type="Pfam" id="PF02878">
    <property type="entry name" value="PGM_PMM_I"/>
    <property type="match status" value="1"/>
</dbReference>
<gene>
    <name evidence="8" type="primary">glmM</name>
    <name evidence="15" type="ORF">B5V00_03075</name>
</gene>
<dbReference type="Proteomes" id="UP000193136">
    <property type="component" value="Unassembled WGS sequence"/>
</dbReference>
<dbReference type="Gene3D" id="3.40.120.10">
    <property type="entry name" value="Alpha-D-Glucose-1,6-Bisphosphate, subunit A, domain 3"/>
    <property type="match status" value="3"/>
</dbReference>
<dbReference type="PROSITE" id="PS00710">
    <property type="entry name" value="PGM_PMM"/>
    <property type="match status" value="1"/>
</dbReference>
<sequence>MKKKLFGTDGVRGVANIHPMTSEIAMQLGRAVAYIFKDGVKRHRIVIGKDTRLSGYMIENALAAGICSMGVDVLLVGPLPTPGIAFITSSMRADAGVVISASHNPYQDNGIKFFSGDGFKLPDEQELSIEDLIFSKKIDALRPIAAEVGKAFRIDDAGGRYIVFLKNSFPRDLDLKGLKIVLDCAHGAAYKVAPAVLEELGAEVVRLGVSPDGTNINAGCGSLHPEGIAEAVRENRADLGIALDGDADRVIFVDEFGNEVDGDHIMAICATRMLDSGTLANNTLVATVMSNLGLELAMREAGGRMVRTAVGDRYVVEEMRRNGYNFGGEQSGHMIFLDHNTTGDGMLSALQVLAIMQRSGRRLSELARVMTALPQVLVNVRVAERRDLSGCPGVQKAVAAVEQKLGREGRVLIRYSGTEPLLRIMLEGPDKRQIAEMADDIAAMVKTEIGAEEEA</sequence>
<comment type="cofactor">
    <cofactor evidence="8">
        <name>Mg(2+)</name>
        <dbReference type="ChEBI" id="CHEBI:18420"/>
    </cofactor>
    <text evidence="8">Binds 1 Mg(2+) ion per subunit.</text>
</comment>
<protein>
    <recommendedName>
        <fullName evidence="7 8">Phosphoglucosamine mutase</fullName>
        <ecNumber evidence="6 8">5.4.2.10</ecNumber>
    </recommendedName>
</protein>
<evidence type="ECO:0000256" key="8">
    <source>
        <dbReference type="HAMAP-Rule" id="MF_01554"/>
    </source>
</evidence>
<evidence type="ECO:0000259" key="14">
    <source>
        <dbReference type="Pfam" id="PF02880"/>
    </source>
</evidence>
<dbReference type="FunFam" id="3.40.120.10:FF:000001">
    <property type="entry name" value="Phosphoglucosamine mutase"/>
    <property type="match status" value="1"/>
</dbReference>
<feature type="modified residue" description="Phosphoserine" evidence="8">
    <location>
        <position position="102"/>
    </location>
</feature>
<keyword evidence="4 8" id="KW-0460">Magnesium</keyword>
<keyword evidence="2 8" id="KW-0597">Phosphoprotein</keyword>
<evidence type="ECO:0000256" key="5">
    <source>
        <dbReference type="ARBA" id="ARBA00023235"/>
    </source>
</evidence>
<dbReference type="FunFam" id="3.40.120.10:FF:000002">
    <property type="entry name" value="Phosphoglucosamine mutase"/>
    <property type="match status" value="1"/>
</dbReference>
<dbReference type="HAMAP" id="MF_01554_B">
    <property type="entry name" value="GlmM_B"/>
    <property type="match status" value="1"/>
</dbReference>
<comment type="function">
    <text evidence="8 10">Catalyzes the conversion of glucosamine-6-phosphate to glucosamine-1-phosphate.</text>
</comment>
<dbReference type="NCBIfam" id="NF008139">
    <property type="entry name" value="PRK10887.1"/>
    <property type="match status" value="1"/>
</dbReference>
<evidence type="ECO:0000256" key="10">
    <source>
        <dbReference type="RuleBase" id="RU004327"/>
    </source>
</evidence>
<dbReference type="PANTHER" id="PTHR42946:SF1">
    <property type="entry name" value="PHOSPHOGLUCOMUTASE (ALPHA-D-GLUCOSE-1,6-BISPHOSPHATE-DEPENDENT)"/>
    <property type="match status" value="1"/>
</dbReference>
<feature type="active site" description="Phosphoserine intermediate" evidence="8">
    <location>
        <position position="102"/>
    </location>
</feature>
<dbReference type="InterPro" id="IPR006352">
    <property type="entry name" value="GlmM_bact"/>
</dbReference>
<accession>A0A1X0YD51</accession>
<dbReference type="CDD" id="cd05802">
    <property type="entry name" value="GlmM"/>
    <property type="match status" value="1"/>
</dbReference>
<feature type="binding site" evidence="8">
    <location>
        <position position="248"/>
    </location>
    <ligand>
        <name>Mg(2+)</name>
        <dbReference type="ChEBI" id="CHEBI:18420"/>
    </ligand>
</feature>
<feature type="binding site" evidence="8">
    <location>
        <position position="246"/>
    </location>
    <ligand>
        <name>Mg(2+)</name>
        <dbReference type="ChEBI" id="CHEBI:18420"/>
    </ligand>
</feature>
<dbReference type="OrthoDB" id="9806956at2"/>
<dbReference type="SUPFAM" id="SSF55957">
    <property type="entry name" value="Phosphoglucomutase, C-terminal domain"/>
    <property type="match status" value="1"/>
</dbReference>
<keyword evidence="16" id="KW-1185">Reference proteome</keyword>
<dbReference type="GO" id="GO:0006048">
    <property type="term" value="P:UDP-N-acetylglucosamine biosynthetic process"/>
    <property type="evidence" value="ECO:0007669"/>
    <property type="project" value="TreeGrafter"/>
</dbReference>
<evidence type="ECO:0000256" key="3">
    <source>
        <dbReference type="ARBA" id="ARBA00022723"/>
    </source>
</evidence>
<dbReference type="EC" id="5.4.2.10" evidence="6 8"/>
<dbReference type="EMBL" id="NAAD01000002">
    <property type="protein sequence ID" value="ORJ63046.1"/>
    <property type="molecule type" value="Genomic_DNA"/>
</dbReference>
<dbReference type="NCBIfam" id="TIGR01455">
    <property type="entry name" value="glmM"/>
    <property type="match status" value="1"/>
</dbReference>
<comment type="caution">
    <text evidence="15">The sequence shown here is derived from an EMBL/GenBank/DDBJ whole genome shotgun (WGS) entry which is preliminary data.</text>
</comment>
<dbReference type="GO" id="GO:0009252">
    <property type="term" value="P:peptidoglycan biosynthetic process"/>
    <property type="evidence" value="ECO:0007669"/>
    <property type="project" value="UniProtKB-ARBA"/>
</dbReference>
<proteinExistence type="inferred from homology"/>
<dbReference type="PRINTS" id="PR00509">
    <property type="entry name" value="PGMPMM"/>
</dbReference>
<dbReference type="InterPro" id="IPR016066">
    <property type="entry name" value="A-D-PHexomutase_CS"/>
</dbReference>
<dbReference type="Pfam" id="PF00408">
    <property type="entry name" value="PGM_PMM_IV"/>
    <property type="match status" value="1"/>
</dbReference>
<comment type="PTM">
    <text evidence="8">Activated by phosphorylation.</text>
</comment>
<evidence type="ECO:0000256" key="7">
    <source>
        <dbReference type="ARBA" id="ARBA00068193"/>
    </source>
</evidence>
<dbReference type="InterPro" id="IPR016055">
    <property type="entry name" value="A-D-PHexomutase_a/b/a-I/II/III"/>
</dbReference>
<dbReference type="GO" id="GO:0000287">
    <property type="term" value="F:magnesium ion binding"/>
    <property type="evidence" value="ECO:0007669"/>
    <property type="project" value="UniProtKB-UniRule"/>
</dbReference>
<dbReference type="FunFam" id="3.30.310.50:FF:000001">
    <property type="entry name" value="Phosphoglucosamine mutase"/>
    <property type="match status" value="1"/>
</dbReference>
<keyword evidence="5 8" id="KW-0413">Isomerase</keyword>
<feature type="domain" description="Alpha-D-phosphohexomutase C-terminal" evidence="11">
    <location>
        <begin position="377"/>
        <end position="443"/>
    </location>
</feature>
<dbReference type="PANTHER" id="PTHR42946">
    <property type="entry name" value="PHOSPHOHEXOSE MUTASE"/>
    <property type="match status" value="1"/>
</dbReference>
<evidence type="ECO:0000313" key="16">
    <source>
        <dbReference type="Proteomes" id="UP000193136"/>
    </source>
</evidence>
<dbReference type="AlphaFoldDB" id="A0A1X0YD51"/>
<dbReference type="Pfam" id="PF02880">
    <property type="entry name" value="PGM_PMM_III"/>
    <property type="match status" value="1"/>
</dbReference>
<dbReference type="Gene3D" id="3.30.310.50">
    <property type="entry name" value="Alpha-D-phosphohexomutase, C-terminal domain"/>
    <property type="match status" value="1"/>
</dbReference>
<name>A0A1X0YD51_9BACT</name>
<keyword evidence="3 8" id="KW-0479">Metal-binding</keyword>
<dbReference type="InterPro" id="IPR005844">
    <property type="entry name" value="A-D-PHexomutase_a/b/a-I"/>
</dbReference>
<dbReference type="InterPro" id="IPR005846">
    <property type="entry name" value="A-D-PHexomutase_a/b/a-III"/>
</dbReference>
<dbReference type="InterPro" id="IPR005845">
    <property type="entry name" value="A-D-PHexomutase_a/b/a-II"/>
</dbReference>
<reference evidence="15 16" key="1">
    <citation type="submission" date="2017-03" db="EMBL/GenBank/DDBJ databases">
        <title>Genome sequence of Geothermobacter sp. EPR-M, Deep-Sea Iron Reducer.</title>
        <authorList>
            <person name="Tully B."/>
            <person name="Savalia P."/>
            <person name="Abuyen K."/>
            <person name="Baughan C."/>
            <person name="Romero E."/>
            <person name="Ronkowski C."/>
            <person name="Torres B."/>
            <person name="Tremblay J."/>
            <person name="Trujillo A."/>
            <person name="Tyler M."/>
            <person name="Perez-Rodriguez I."/>
            <person name="Amend J."/>
        </authorList>
    </citation>
    <scope>NUCLEOTIDE SEQUENCE [LARGE SCALE GENOMIC DNA]</scope>
    <source>
        <strain evidence="15 16">EPR-M</strain>
    </source>
</reference>
<evidence type="ECO:0000259" key="12">
    <source>
        <dbReference type="Pfam" id="PF02878"/>
    </source>
</evidence>
<dbReference type="InterPro" id="IPR005843">
    <property type="entry name" value="A-D-PHexomutase_C"/>
</dbReference>
<feature type="binding site" evidence="8">
    <location>
        <position position="244"/>
    </location>
    <ligand>
        <name>Mg(2+)</name>
        <dbReference type="ChEBI" id="CHEBI:18420"/>
    </ligand>
</feature>
<feature type="domain" description="Alpha-D-phosphohexomutase alpha/beta/alpha" evidence="12">
    <location>
        <begin position="4"/>
        <end position="136"/>
    </location>
</feature>